<feature type="transmembrane region" description="Helical" evidence="1">
    <location>
        <begin position="211"/>
        <end position="232"/>
    </location>
</feature>
<keyword evidence="1" id="KW-0472">Membrane</keyword>
<sequence length="258" mass="27706">MTATTQSPPVRVRTAIPSRASRGSRIRWVVVALSSLAIVGYVVAIYAQGTLATLSKTGAGLSTTYADRPVAIQVAFYCHITFSALALGLGPLQFVTAIRRSRPRIHRWIGRVFLGSVAVGSVAAFTMSFVSSAAFDGFFGFGTLALLWAWTAWRGYTSARAHDYASHQAWMIRCFALTYAGVTLRAWFGVLIGVQLLFASGPVDSNHVLDTAYAVLPFLSWLPNLVVAELLLRRRGLPSLALSPSPTAPAGTSRSLAD</sequence>
<feature type="transmembrane region" description="Helical" evidence="1">
    <location>
        <begin position="74"/>
        <end position="96"/>
    </location>
</feature>
<dbReference type="RefSeq" id="WP_311423188.1">
    <property type="nucleotide sequence ID" value="NZ_JAVREH010000013.1"/>
</dbReference>
<dbReference type="Proteomes" id="UP001183176">
    <property type="component" value="Unassembled WGS sequence"/>
</dbReference>
<accession>A0ABU2JAL9</accession>
<feature type="transmembrane region" description="Helical" evidence="1">
    <location>
        <begin position="28"/>
        <end position="47"/>
    </location>
</feature>
<dbReference type="InterPro" id="IPR018750">
    <property type="entry name" value="DUF2306_membrane"/>
</dbReference>
<gene>
    <name evidence="2" type="ORF">RM423_11575</name>
</gene>
<comment type="caution">
    <text evidence="2">The sequence shown here is derived from an EMBL/GenBank/DDBJ whole genome shotgun (WGS) entry which is preliminary data.</text>
</comment>
<dbReference type="Pfam" id="PF10067">
    <property type="entry name" value="DUF2306"/>
    <property type="match status" value="1"/>
</dbReference>
<evidence type="ECO:0000256" key="1">
    <source>
        <dbReference type="SAM" id="Phobius"/>
    </source>
</evidence>
<keyword evidence="1" id="KW-0812">Transmembrane</keyword>
<name>A0ABU2JAL9_9ACTN</name>
<keyword evidence="3" id="KW-1185">Reference proteome</keyword>
<proteinExistence type="predicted"/>
<evidence type="ECO:0000313" key="2">
    <source>
        <dbReference type="EMBL" id="MDT0262036.1"/>
    </source>
</evidence>
<feature type="transmembrane region" description="Helical" evidence="1">
    <location>
        <begin position="108"/>
        <end position="127"/>
    </location>
</feature>
<feature type="transmembrane region" description="Helical" evidence="1">
    <location>
        <begin position="133"/>
        <end position="153"/>
    </location>
</feature>
<keyword evidence="1" id="KW-1133">Transmembrane helix</keyword>
<reference evidence="3" key="1">
    <citation type="submission" date="2023-07" db="EMBL/GenBank/DDBJ databases">
        <title>30 novel species of actinomycetes from the DSMZ collection.</title>
        <authorList>
            <person name="Nouioui I."/>
        </authorList>
    </citation>
    <scope>NUCLEOTIDE SEQUENCE [LARGE SCALE GENOMIC DNA]</scope>
    <source>
        <strain evidence="3">DSM 44399</strain>
    </source>
</reference>
<dbReference type="EMBL" id="JAVREH010000013">
    <property type="protein sequence ID" value="MDT0262036.1"/>
    <property type="molecule type" value="Genomic_DNA"/>
</dbReference>
<protein>
    <submittedName>
        <fullName evidence="2">DUF2306 domain-containing protein</fullName>
    </submittedName>
</protein>
<evidence type="ECO:0000313" key="3">
    <source>
        <dbReference type="Proteomes" id="UP001183176"/>
    </source>
</evidence>
<feature type="transmembrane region" description="Helical" evidence="1">
    <location>
        <begin position="174"/>
        <end position="199"/>
    </location>
</feature>
<organism evidence="2 3">
    <name type="scientific">Jatrophihabitans lederbergiae</name>
    <dbReference type="NCBI Taxonomy" id="3075547"/>
    <lineage>
        <taxon>Bacteria</taxon>
        <taxon>Bacillati</taxon>
        <taxon>Actinomycetota</taxon>
        <taxon>Actinomycetes</taxon>
        <taxon>Jatrophihabitantales</taxon>
        <taxon>Jatrophihabitantaceae</taxon>
        <taxon>Jatrophihabitans</taxon>
    </lineage>
</organism>